<dbReference type="STRING" id="1104324.P186_0750"/>
<feature type="transmembrane region" description="Helical" evidence="1">
    <location>
        <begin position="29"/>
        <end position="51"/>
    </location>
</feature>
<name>G7VIA6_9CREN</name>
<evidence type="ECO:0000256" key="1">
    <source>
        <dbReference type="SAM" id="Phobius"/>
    </source>
</evidence>
<keyword evidence="1" id="KW-1133">Transmembrane helix</keyword>
<gene>
    <name evidence="2" type="ORF">P186_0750</name>
</gene>
<sequence>MGGVLIGVGSLALASAIMARPILPLELVVALLPWILLLMAVFYVYGFAAGVRR</sequence>
<dbReference type="AlphaFoldDB" id="G7VIA6"/>
<dbReference type="EMBL" id="CP003098">
    <property type="protein sequence ID" value="AET32198.1"/>
    <property type="molecule type" value="Genomic_DNA"/>
</dbReference>
<evidence type="ECO:0000313" key="2">
    <source>
        <dbReference type="EMBL" id="AET32198.1"/>
    </source>
</evidence>
<keyword evidence="1" id="KW-0812">Transmembrane</keyword>
<protein>
    <submittedName>
        <fullName evidence="2">Uncharacterized protein</fullName>
    </submittedName>
</protein>
<reference evidence="2 3" key="1">
    <citation type="journal article" date="2012" name="J. Bacteriol.">
        <title>Complete genome sequence of strain 1860, a crenarchaeon of the genus pyrobaculum able to grow with various electron acceptors.</title>
        <authorList>
            <person name="Mardanov A.V."/>
            <person name="Gumerov V.M."/>
            <person name="Slobodkina G.B."/>
            <person name="Beletsky A.V."/>
            <person name="Bonch-Osmolovskaya E.A."/>
            <person name="Ravin N.V."/>
            <person name="Skryabin K.G."/>
        </authorList>
    </citation>
    <scope>NUCLEOTIDE SEQUENCE [LARGE SCALE GENOMIC DNA]</scope>
    <source>
        <strain evidence="2 3">1860</strain>
    </source>
</reference>
<keyword evidence="1" id="KW-0472">Membrane</keyword>
<organism evidence="2 3">
    <name type="scientific">Pyrobaculum ferrireducens</name>
    <dbReference type="NCBI Taxonomy" id="1104324"/>
    <lineage>
        <taxon>Archaea</taxon>
        <taxon>Thermoproteota</taxon>
        <taxon>Thermoprotei</taxon>
        <taxon>Thermoproteales</taxon>
        <taxon>Thermoproteaceae</taxon>
        <taxon>Pyrobaculum</taxon>
    </lineage>
</organism>
<dbReference type="eggNOG" id="arCOG07069">
    <property type="taxonomic scope" value="Archaea"/>
</dbReference>
<keyword evidence="3" id="KW-1185">Reference proteome</keyword>
<dbReference type="BioCyc" id="PSP1104324:GJSN-736-MONOMER"/>
<dbReference type="KEGG" id="pyr:P186_0750"/>
<dbReference type="Proteomes" id="UP000005867">
    <property type="component" value="Chromosome"/>
</dbReference>
<evidence type="ECO:0000313" key="3">
    <source>
        <dbReference type="Proteomes" id="UP000005867"/>
    </source>
</evidence>
<proteinExistence type="predicted"/>
<accession>G7VIA6</accession>
<dbReference type="HOGENOM" id="CLU_3057275_0_0_2"/>